<protein>
    <recommendedName>
        <fullName evidence="4">YkgJ family cysteine cluster protein</fullName>
    </recommendedName>
</protein>
<evidence type="ECO:0000256" key="1">
    <source>
        <dbReference type="SAM" id="MobiDB-lite"/>
    </source>
</evidence>
<organism evidence="2 3">
    <name type="scientific">Nitrospina gracilis (strain 3/211)</name>
    <dbReference type="NCBI Taxonomy" id="1266370"/>
    <lineage>
        <taxon>Bacteria</taxon>
        <taxon>Pseudomonadati</taxon>
        <taxon>Nitrospinota/Tectimicrobiota group</taxon>
        <taxon>Nitrospinota</taxon>
        <taxon>Nitrospinia</taxon>
        <taxon>Nitrospinales</taxon>
        <taxon>Nitrospinaceae</taxon>
        <taxon>Nitrospina</taxon>
    </lineage>
</organism>
<feature type="region of interest" description="Disordered" evidence="1">
    <location>
        <begin position="242"/>
        <end position="296"/>
    </location>
</feature>
<dbReference type="Proteomes" id="UP000011704">
    <property type="component" value="Unassembled WGS sequence"/>
</dbReference>
<dbReference type="InParanoid" id="M1Z2T7"/>
<dbReference type="Pfam" id="PF03692">
    <property type="entry name" value="CxxCxxCC"/>
    <property type="match status" value="1"/>
</dbReference>
<dbReference type="AlphaFoldDB" id="M1Z2T7"/>
<reference evidence="2 3" key="1">
    <citation type="journal article" date="2013" name="Front. Microbiol.">
        <title>The genome of Nitrospina gracilis illuminates the metabolism and evolution of the major marine nitrite oxidizer.</title>
        <authorList>
            <person name="Luecker S."/>
            <person name="Nowka B."/>
            <person name="Rattei T."/>
            <person name="Spieck E."/>
            <person name="and Daims H."/>
        </authorList>
    </citation>
    <scope>NUCLEOTIDE SEQUENCE [LARGE SCALE GENOMIC DNA]</scope>
    <source>
        <strain evidence="2 3">3/211</strain>
    </source>
</reference>
<dbReference type="HOGENOM" id="CLU_885163_0_0_0"/>
<comment type="caution">
    <text evidence="2">The sequence shown here is derived from an EMBL/GenBank/DDBJ whole genome shotgun (WGS) entry which is preliminary data.</text>
</comment>
<proteinExistence type="predicted"/>
<evidence type="ECO:0000313" key="3">
    <source>
        <dbReference type="Proteomes" id="UP000011704"/>
    </source>
</evidence>
<keyword evidence="3" id="KW-1185">Reference proteome</keyword>
<dbReference type="RefSeq" id="WP_005011525.1">
    <property type="nucleotide sequence ID" value="NZ_HG422173.1"/>
</dbReference>
<dbReference type="OrthoDB" id="9810361at2"/>
<dbReference type="EMBL" id="CAQJ01000105">
    <property type="protein sequence ID" value="CCQ92054.1"/>
    <property type="molecule type" value="Genomic_DNA"/>
</dbReference>
<accession>M1Z2T7</accession>
<evidence type="ECO:0000313" key="2">
    <source>
        <dbReference type="EMBL" id="CCQ92054.1"/>
    </source>
</evidence>
<sequence length="314" mass="36132">MTTQFADHNGIYLYGMTDPEDLRRYIQQKYAEAEIQYAYEHLLEGAKALAKQEKIPPIQALWKILDRAYEEKAPPLTCQKGCAHCCHTGVMITELEWEEMVNAARRKGIDLNDIIERAGKSMHKVEKTLESGVDPDKVDWYTMVINQPCPFLEEDQSCAVHENRPLDCRTMVAFREVCDSKKLEHAQRGAVIEEAVAPTVIARLQYEQTPKFKRRKFTGSQKLRLIQHWLLVWRQKQKKKEKVIADCASPNRSPHHAPRRHTDFTQDHRTAGPSRRESRGGRSGGRGRTCGRLRHRPGSLLRRLSCAPAARLRT</sequence>
<gene>
    <name evidence="2" type="ORF">NITGR_950012</name>
</gene>
<evidence type="ECO:0008006" key="4">
    <source>
        <dbReference type="Google" id="ProtNLM"/>
    </source>
</evidence>
<feature type="compositionally biased region" description="Basic and acidic residues" evidence="1">
    <location>
        <begin position="260"/>
        <end position="280"/>
    </location>
</feature>
<dbReference type="STRING" id="1266370.NITGR_950012"/>
<name>M1Z2T7_NITG3</name>
<dbReference type="InterPro" id="IPR005358">
    <property type="entry name" value="Puta_zinc/iron-chelating_dom"/>
</dbReference>